<gene>
    <name evidence="1" type="ORF">ECE50_022740</name>
</gene>
<dbReference type="Proteomes" id="UP000281028">
    <property type="component" value="Unassembled WGS sequence"/>
</dbReference>
<dbReference type="AlphaFoldDB" id="A0A9Q5GSH1"/>
<sequence>MDSPDILMTDPMAIARSMKLRYVKAGTPGYARLRQGKDFTYTMCRATSY</sequence>
<protein>
    <submittedName>
        <fullName evidence="1">Uncharacterized protein</fullName>
    </submittedName>
</protein>
<comment type="caution">
    <text evidence="1">The sequence shown here is derived from an EMBL/GenBank/DDBJ whole genome shotgun (WGS) entry which is preliminary data.</text>
</comment>
<dbReference type="EMBL" id="RIAR02000001">
    <property type="protein sequence ID" value="NSL89677.1"/>
    <property type="molecule type" value="Genomic_DNA"/>
</dbReference>
<evidence type="ECO:0000313" key="1">
    <source>
        <dbReference type="EMBL" id="NSL89677.1"/>
    </source>
</evidence>
<evidence type="ECO:0000313" key="2">
    <source>
        <dbReference type="Proteomes" id="UP000281028"/>
    </source>
</evidence>
<keyword evidence="2" id="KW-1185">Reference proteome</keyword>
<name>A0A9Q5GSH1_9BACT</name>
<organism evidence="1 2">
    <name type="scientific">Chitinophaga solisilvae</name>
    <dbReference type="NCBI Taxonomy" id="1233460"/>
    <lineage>
        <taxon>Bacteria</taxon>
        <taxon>Pseudomonadati</taxon>
        <taxon>Bacteroidota</taxon>
        <taxon>Chitinophagia</taxon>
        <taxon>Chitinophagales</taxon>
        <taxon>Chitinophagaceae</taxon>
        <taxon>Chitinophaga</taxon>
    </lineage>
</organism>
<reference evidence="1" key="1">
    <citation type="submission" date="2020-05" db="EMBL/GenBank/DDBJ databases">
        <title>Chitinophaga laudate sp. nov., isolated from a tropical peat swamp.</title>
        <authorList>
            <person name="Goh C.B.S."/>
            <person name="Lee M.S."/>
            <person name="Parimannan S."/>
            <person name="Pasbakhsh P."/>
            <person name="Yule C.M."/>
            <person name="Rajandas H."/>
            <person name="Loke S."/>
            <person name="Croft L."/>
            <person name="Tan J.B.L."/>
        </authorList>
    </citation>
    <scope>NUCLEOTIDE SEQUENCE</scope>
    <source>
        <strain evidence="1">Mgbs1</strain>
    </source>
</reference>
<accession>A0A9Q5GSH1</accession>
<proteinExistence type="predicted"/>